<dbReference type="EMBL" id="CP041690">
    <property type="protein sequence ID" value="QEE18765.1"/>
    <property type="molecule type" value="Genomic_DNA"/>
</dbReference>
<proteinExistence type="inferred from homology"/>
<dbReference type="PANTHER" id="PTHR34296:SF2">
    <property type="entry name" value="ABC TRANSPORTER GUANOSINE-BINDING PROTEIN NUPN"/>
    <property type="match status" value="1"/>
</dbReference>
<dbReference type="PANTHER" id="PTHR34296">
    <property type="entry name" value="TRANSCRIPTIONAL ACTIVATOR PROTEIN MED"/>
    <property type="match status" value="1"/>
</dbReference>
<dbReference type="InterPro" id="IPR050957">
    <property type="entry name" value="BMP_lipoprotein"/>
</dbReference>
<keyword evidence="4" id="KW-0732">Signal</keyword>
<dbReference type="Pfam" id="PF02608">
    <property type="entry name" value="Bmp"/>
    <property type="match status" value="1"/>
</dbReference>
<organism evidence="7 8">
    <name type="scientific">Paradevosia tibetensis</name>
    <dbReference type="NCBI Taxonomy" id="1447062"/>
    <lineage>
        <taxon>Bacteria</taxon>
        <taxon>Pseudomonadati</taxon>
        <taxon>Pseudomonadota</taxon>
        <taxon>Alphaproteobacteria</taxon>
        <taxon>Hyphomicrobiales</taxon>
        <taxon>Devosiaceae</taxon>
        <taxon>Paradevosia</taxon>
    </lineage>
</organism>
<dbReference type="RefSeq" id="WP_082202336.1">
    <property type="nucleotide sequence ID" value="NZ_BMFM01000001.1"/>
</dbReference>
<evidence type="ECO:0000256" key="2">
    <source>
        <dbReference type="ARBA" id="ARBA00008610"/>
    </source>
</evidence>
<keyword evidence="5" id="KW-0472">Membrane</keyword>
<keyword evidence="6" id="KW-0449">Lipoprotein</keyword>
<keyword evidence="3" id="KW-1003">Cell membrane</keyword>
<evidence type="ECO:0000256" key="5">
    <source>
        <dbReference type="ARBA" id="ARBA00023136"/>
    </source>
</evidence>
<dbReference type="KEGG" id="yti:FNA67_00585"/>
<evidence type="ECO:0000256" key="6">
    <source>
        <dbReference type="ARBA" id="ARBA00023288"/>
    </source>
</evidence>
<dbReference type="Gene3D" id="3.40.50.2300">
    <property type="match status" value="2"/>
</dbReference>
<evidence type="ECO:0000313" key="8">
    <source>
        <dbReference type="Proteomes" id="UP000321062"/>
    </source>
</evidence>
<comment type="similarity">
    <text evidence="2">Belongs to the BMP lipoprotein family.</text>
</comment>
<name>A0A5B9DIW5_9HYPH</name>
<dbReference type="GO" id="GO:0005886">
    <property type="term" value="C:plasma membrane"/>
    <property type="evidence" value="ECO:0007669"/>
    <property type="project" value="UniProtKB-SubCell"/>
</dbReference>
<accession>A0A5B9DIW5</accession>
<dbReference type="InterPro" id="IPR003760">
    <property type="entry name" value="PnrA-like"/>
</dbReference>
<dbReference type="SUPFAM" id="SSF53822">
    <property type="entry name" value="Periplasmic binding protein-like I"/>
    <property type="match status" value="1"/>
</dbReference>
<gene>
    <name evidence="7" type="ORF">FNA67_00585</name>
</gene>
<evidence type="ECO:0000256" key="4">
    <source>
        <dbReference type="ARBA" id="ARBA00022729"/>
    </source>
</evidence>
<dbReference type="OrthoDB" id="9784230at2"/>
<evidence type="ECO:0000256" key="1">
    <source>
        <dbReference type="ARBA" id="ARBA00004193"/>
    </source>
</evidence>
<comment type="subcellular location">
    <subcellularLocation>
        <location evidence="1">Cell membrane</location>
        <topology evidence="1">Lipid-anchor</topology>
    </subcellularLocation>
</comment>
<sequence>MTVKTLAKKLAGRAGVLAGGVALSALLAGTALADPAIIYDLGGKFDKSFNEAGFNGATEWAKETGGKFQDLELQNDAQREQALRRFASSGANPIVIPGFSWGAALTKVAAEFPDTKFAIIDAVVDAPNVRSVVFDEHTGSYLVGALAALKSQTGTVGFVGGMDIPLIHKFFCGYKQGVLAINPKATVIENYTGTTPAAWNDPVAAGELTKADFDRGADVVYAAAGGSGLGVLQAAADAGKFSIGVDSNQNYLHPGSVLTSMVKRVDNAVKTAFIDGTTGTWTSGVQVMGLANDGVGYALDDNNASLITDDMKTQVEALKAKIISGEIQVHDYTSDNTCP</sequence>
<evidence type="ECO:0000256" key="3">
    <source>
        <dbReference type="ARBA" id="ARBA00022475"/>
    </source>
</evidence>
<evidence type="ECO:0000313" key="7">
    <source>
        <dbReference type="EMBL" id="QEE18765.1"/>
    </source>
</evidence>
<dbReference type="AlphaFoldDB" id="A0A5B9DIW5"/>
<dbReference type="Proteomes" id="UP000321062">
    <property type="component" value="Chromosome"/>
</dbReference>
<dbReference type="InterPro" id="IPR028082">
    <property type="entry name" value="Peripla_BP_I"/>
</dbReference>
<protein>
    <submittedName>
        <fullName evidence="7">BMP family ABC transporter substrate-binding protein</fullName>
    </submittedName>
</protein>
<keyword evidence="8" id="KW-1185">Reference proteome</keyword>
<reference evidence="7 8" key="1">
    <citation type="journal article" date="2015" name="Int. J. Syst. Evol. Microbiol.">
        <title>Youhaiella tibetensis gen. nov., sp. nov., isolated from subsurface sediment.</title>
        <authorList>
            <person name="Wang Y.X."/>
            <person name="Huang F.Q."/>
            <person name="Nogi Y."/>
            <person name="Pang S.J."/>
            <person name="Wang P.K."/>
            <person name="Lv J."/>
        </authorList>
    </citation>
    <scope>NUCLEOTIDE SEQUENCE [LARGE SCALE GENOMIC DNA]</scope>
    <source>
        <strain evidence="8">fig4</strain>
    </source>
</reference>
<dbReference type="CDD" id="cd06354">
    <property type="entry name" value="PBP1_PrnA-like"/>
    <property type="match status" value="1"/>
</dbReference>